<dbReference type="CDD" id="cd14212">
    <property type="entry name" value="PKc_YAK1"/>
    <property type="match status" value="1"/>
</dbReference>
<dbReference type="Gene3D" id="1.10.510.10">
    <property type="entry name" value="Transferase(Phosphotransferase) domain 1"/>
    <property type="match status" value="1"/>
</dbReference>
<feature type="compositionally biased region" description="Polar residues" evidence="7">
    <location>
        <begin position="886"/>
        <end position="898"/>
    </location>
</feature>
<feature type="compositionally biased region" description="Low complexity" evidence="7">
    <location>
        <begin position="863"/>
        <end position="875"/>
    </location>
</feature>
<feature type="region of interest" description="Disordered" evidence="7">
    <location>
        <begin position="617"/>
        <end position="682"/>
    </location>
</feature>
<dbReference type="InterPro" id="IPR000719">
    <property type="entry name" value="Prot_kinase_dom"/>
</dbReference>
<feature type="region of interest" description="Disordered" evidence="7">
    <location>
        <begin position="832"/>
        <end position="982"/>
    </location>
</feature>
<evidence type="ECO:0000313" key="9">
    <source>
        <dbReference type="EMBL" id="KAG0554304.1"/>
    </source>
</evidence>
<dbReference type="InterPro" id="IPR050494">
    <property type="entry name" value="Ser_Thr_dual-spec_kinase"/>
</dbReference>
<evidence type="ECO:0000256" key="3">
    <source>
        <dbReference type="ARBA" id="ARBA00022741"/>
    </source>
</evidence>
<evidence type="ECO:0000256" key="1">
    <source>
        <dbReference type="ARBA" id="ARBA00022527"/>
    </source>
</evidence>
<evidence type="ECO:0000256" key="2">
    <source>
        <dbReference type="ARBA" id="ARBA00022679"/>
    </source>
</evidence>
<dbReference type="GO" id="GO:0004713">
    <property type="term" value="F:protein tyrosine kinase activity"/>
    <property type="evidence" value="ECO:0007669"/>
    <property type="project" value="TreeGrafter"/>
</dbReference>
<keyword evidence="4" id="KW-0418">Kinase</keyword>
<feature type="compositionally biased region" description="Low complexity" evidence="7">
    <location>
        <begin position="899"/>
        <end position="943"/>
    </location>
</feature>
<keyword evidence="10" id="KW-1185">Reference proteome</keyword>
<feature type="region of interest" description="Disordered" evidence="7">
    <location>
        <begin position="1057"/>
        <end position="1079"/>
    </location>
</feature>
<dbReference type="PANTHER" id="PTHR24058">
    <property type="entry name" value="DUAL SPECIFICITY PROTEIN KINASE"/>
    <property type="match status" value="1"/>
</dbReference>
<dbReference type="OrthoDB" id="9332038at2759"/>
<dbReference type="SMART" id="SM00220">
    <property type="entry name" value="S_TKc"/>
    <property type="match status" value="1"/>
</dbReference>
<reference evidence="9" key="1">
    <citation type="submission" date="2020-06" db="EMBL/GenBank/DDBJ databases">
        <title>WGS assembly of Ceratodon purpureus strain R40.</title>
        <authorList>
            <person name="Carey S.B."/>
            <person name="Jenkins J."/>
            <person name="Shu S."/>
            <person name="Lovell J.T."/>
            <person name="Sreedasyam A."/>
            <person name="Maumus F."/>
            <person name="Tiley G.P."/>
            <person name="Fernandez-Pozo N."/>
            <person name="Barry K."/>
            <person name="Chen C."/>
            <person name="Wang M."/>
            <person name="Lipzen A."/>
            <person name="Daum C."/>
            <person name="Saski C.A."/>
            <person name="Payton A.C."/>
            <person name="Mcbreen J.C."/>
            <person name="Conrad R.E."/>
            <person name="Kollar L.M."/>
            <person name="Olsson S."/>
            <person name="Huttunen S."/>
            <person name="Landis J.B."/>
            <person name="Wickett N.J."/>
            <person name="Johnson M.G."/>
            <person name="Rensing S.A."/>
            <person name="Grimwood J."/>
            <person name="Schmutz J."/>
            <person name="Mcdaniel S.F."/>
        </authorList>
    </citation>
    <scope>NUCLEOTIDE SEQUENCE</scope>
    <source>
        <strain evidence="9">R40</strain>
    </source>
</reference>
<keyword evidence="5 6" id="KW-0067">ATP-binding</keyword>
<evidence type="ECO:0000256" key="6">
    <source>
        <dbReference type="PROSITE-ProRule" id="PRU10141"/>
    </source>
</evidence>
<protein>
    <recommendedName>
        <fullName evidence="8">Protein kinase domain-containing protein</fullName>
    </recommendedName>
</protein>
<feature type="compositionally biased region" description="Gly residues" evidence="7">
    <location>
        <begin position="832"/>
        <end position="847"/>
    </location>
</feature>
<organism evidence="9 10">
    <name type="scientific">Ceratodon purpureus</name>
    <name type="common">Fire moss</name>
    <name type="synonym">Dicranum purpureum</name>
    <dbReference type="NCBI Taxonomy" id="3225"/>
    <lineage>
        <taxon>Eukaryota</taxon>
        <taxon>Viridiplantae</taxon>
        <taxon>Streptophyta</taxon>
        <taxon>Embryophyta</taxon>
        <taxon>Bryophyta</taxon>
        <taxon>Bryophytina</taxon>
        <taxon>Bryopsida</taxon>
        <taxon>Dicranidae</taxon>
        <taxon>Pseudoditrichales</taxon>
        <taxon>Ditrichaceae</taxon>
        <taxon>Ceratodon</taxon>
    </lineage>
</organism>
<proteinExistence type="predicted"/>
<name>A0A8T0G7D5_CERPU</name>
<dbReference type="PROSITE" id="PS00107">
    <property type="entry name" value="PROTEIN_KINASE_ATP"/>
    <property type="match status" value="1"/>
</dbReference>
<accession>A0A8T0G7D5</accession>
<dbReference type="InterPro" id="IPR008271">
    <property type="entry name" value="Ser/Thr_kinase_AS"/>
</dbReference>
<feature type="compositionally biased region" description="Low complexity" evidence="7">
    <location>
        <begin position="656"/>
        <end position="677"/>
    </location>
</feature>
<dbReference type="InterPro" id="IPR017441">
    <property type="entry name" value="Protein_kinase_ATP_BS"/>
</dbReference>
<dbReference type="GO" id="GO:0005524">
    <property type="term" value="F:ATP binding"/>
    <property type="evidence" value="ECO:0007669"/>
    <property type="project" value="UniProtKB-UniRule"/>
</dbReference>
<feature type="domain" description="Protein kinase" evidence="8">
    <location>
        <begin position="128"/>
        <end position="463"/>
    </location>
</feature>
<sequence>MDLGHQQDSDTQEPVFYPVPHSHWFPRPIAFRAYNSSGGRSQQDAGLRGARRLHIQISRPLTVRLTKEIVDSYQICNPSFEYSESCNPKRYLTVPSVGVSNNGSDNENHDLILYFGRILANDDNTRRYVVKDIVGCGTFGQVAKCLTVETNHEVAVKVIKNQRAYSTQARVEIGILHRLNSIRDKRNEHHVVRSFDHFSCEGHLCIVFELLGVNLFELLKTNSFKGISLQLVRVFTSQLLDALSLLYDAQVIHCDLKPENILLSSLRTAEIKLIDFGSACMEEQTVYSYIQSRFYRSPEVVLGHPYSTAIDMWSLGCVAAELFLGLPLFPGQCAYDLLLFIYEKLGKQPPDHILKNSKNTNKYFKVISAAPNTENGHTTSVYQFVTREENEAREKKKPVIGKRFMPGTLEKMIINYPMKPAGKDEMEKEIYSRKVFLDFLRGLIEVDPFKRWTPHQASQHPFLTEAPFTGPFKPKQETVPRAPSGLGQMMEHPVSSGHWFGGGLSPHVGNMSLTAQINGGKQFQPLPLNIPGSPASFGSFGENAALGSSFGSIGEISSMSMPPGVNGHTSLGAGSPDPRWHHMQFMQNAGQTQLGMSPSAAGLRPLLGVSPSHQFHVSGPHFQASPGSQHISSPGSQYVASPGMLYQGSPGSTFLSSPGSSFRGPGSPSQGSPRYGPTSPAYAGREFTKQRRNPGLAPVPPPLNGSGAVPYDNVLWSRLHQNNAAGNTDAGCGNFGHMQGSPHMGPQWRTRASGNMGIFDQHQLNNSYISGTLGPLLFTSETTTEAGDEEVPGGSGDWDGDFREEHLFEHDPVPESAEFLMPLGMGPSEGVMGCGGARLGPGPGPGYTKGPMQGSHAGHGRGQASKQSPASSSSSRLGHKQHQKQAHSQGSYPHSPQHSVTSGSHSGNSSGPSSRRFPSGESSSYSSPAGVLQFQHRQQQQLHSPHHSPDHHHLPGSPLHRSGKAVEMGKPPSDGLLPSPQIDMRGFYNADANKGHLMGGGAGYMGAGSIPGPHMVAGLGQQQFLGVGVPSWSTQNTVFPPGQIYATDHLFAGRKAGPPLMGLNKPPPTGRGACRNFQK</sequence>
<gene>
    <name evidence="9" type="ORF">KC19_12G081300</name>
</gene>
<dbReference type="SUPFAM" id="SSF56112">
    <property type="entry name" value="Protein kinase-like (PK-like)"/>
    <property type="match status" value="1"/>
</dbReference>
<dbReference type="GO" id="GO:0004674">
    <property type="term" value="F:protein serine/threonine kinase activity"/>
    <property type="evidence" value="ECO:0007669"/>
    <property type="project" value="UniProtKB-KW"/>
</dbReference>
<keyword evidence="2" id="KW-0808">Transferase</keyword>
<evidence type="ECO:0000256" key="4">
    <source>
        <dbReference type="ARBA" id="ARBA00022777"/>
    </source>
</evidence>
<evidence type="ECO:0000259" key="8">
    <source>
        <dbReference type="PROSITE" id="PS50011"/>
    </source>
</evidence>
<dbReference type="Proteomes" id="UP000822688">
    <property type="component" value="Chromosome 12"/>
</dbReference>
<dbReference type="PROSITE" id="PS50011">
    <property type="entry name" value="PROTEIN_KINASE_DOM"/>
    <property type="match status" value="1"/>
</dbReference>
<comment type="caution">
    <text evidence="9">The sequence shown here is derived from an EMBL/GenBank/DDBJ whole genome shotgun (WGS) entry which is preliminary data.</text>
</comment>
<feature type="binding site" evidence="6">
    <location>
        <position position="157"/>
    </location>
    <ligand>
        <name>ATP</name>
        <dbReference type="ChEBI" id="CHEBI:30616"/>
    </ligand>
</feature>
<evidence type="ECO:0000256" key="7">
    <source>
        <dbReference type="SAM" id="MobiDB-lite"/>
    </source>
</evidence>
<dbReference type="EMBL" id="CM026433">
    <property type="protein sequence ID" value="KAG0554304.1"/>
    <property type="molecule type" value="Genomic_DNA"/>
</dbReference>
<dbReference type="PANTHER" id="PTHR24058:SF17">
    <property type="entry name" value="HOMEODOMAIN INTERACTING PROTEIN KINASE, ISOFORM D"/>
    <property type="match status" value="1"/>
</dbReference>
<dbReference type="AlphaFoldDB" id="A0A8T0G7D5"/>
<dbReference type="GO" id="GO:0005737">
    <property type="term" value="C:cytoplasm"/>
    <property type="evidence" value="ECO:0007669"/>
    <property type="project" value="TreeGrafter"/>
</dbReference>
<keyword evidence="1" id="KW-0723">Serine/threonine-protein kinase</keyword>
<dbReference type="PROSITE" id="PS00108">
    <property type="entry name" value="PROTEIN_KINASE_ST"/>
    <property type="match status" value="1"/>
</dbReference>
<dbReference type="Gene3D" id="3.30.200.20">
    <property type="entry name" value="Phosphorylase Kinase, domain 1"/>
    <property type="match status" value="1"/>
</dbReference>
<feature type="compositionally biased region" description="Polar residues" evidence="7">
    <location>
        <begin position="625"/>
        <end position="639"/>
    </location>
</feature>
<keyword evidence="3 6" id="KW-0547">Nucleotide-binding</keyword>
<evidence type="ECO:0000256" key="5">
    <source>
        <dbReference type="ARBA" id="ARBA00022840"/>
    </source>
</evidence>
<evidence type="ECO:0000313" key="10">
    <source>
        <dbReference type="Proteomes" id="UP000822688"/>
    </source>
</evidence>
<dbReference type="InterPro" id="IPR011009">
    <property type="entry name" value="Kinase-like_dom_sf"/>
</dbReference>
<dbReference type="Pfam" id="PF00069">
    <property type="entry name" value="Pkinase"/>
    <property type="match status" value="1"/>
</dbReference>